<dbReference type="Proteomes" id="UP000070383">
    <property type="component" value="Unassembled WGS sequence"/>
</dbReference>
<comment type="caution">
    <text evidence="2">The sequence shown here is derived from an EMBL/GenBank/DDBJ whole genome shotgun (WGS) entry which is preliminary data.</text>
</comment>
<dbReference type="PATRIC" id="fig|33036.3.peg.1188"/>
<keyword evidence="3" id="KW-1185">Reference proteome</keyword>
<dbReference type="SUPFAM" id="SSF160527">
    <property type="entry name" value="V-type ATPase subunit E-like"/>
    <property type="match status" value="1"/>
</dbReference>
<proteinExistence type="predicted"/>
<gene>
    <name evidence="2" type="ORF">HMPREF3200_01199</name>
</gene>
<evidence type="ECO:0000313" key="2">
    <source>
        <dbReference type="EMBL" id="KWZ77728.1"/>
    </source>
</evidence>
<evidence type="ECO:0000313" key="3">
    <source>
        <dbReference type="Proteomes" id="UP000070383"/>
    </source>
</evidence>
<feature type="coiled-coil region" evidence="1">
    <location>
        <begin position="33"/>
        <end position="67"/>
    </location>
</feature>
<name>A0A133KDS4_9FIRM</name>
<organism evidence="2 3">
    <name type="scientific">Anaerococcus tetradius</name>
    <dbReference type="NCBI Taxonomy" id="33036"/>
    <lineage>
        <taxon>Bacteria</taxon>
        <taxon>Bacillati</taxon>
        <taxon>Bacillota</taxon>
        <taxon>Tissierellia</taxon>
        <taxon>Tissierellales</taxon>
        <taxon>Peptoniphilaceae</taxon>
        <taxon>Anaerococcus</taxon>
    </lineage>
</organism>
<keyword evidence="1" id="KW-0175">Coiled coil</keyword>
<dbReference type="AlphaFoldDB" id="A0A133KDS4"/>
<protein>
    <recommendedName>
        <fullName evidence="4">ATP synthase, subunit E</fullName>
    </recommendedName>
</protein>
<evidence type="ECO:0000256" key="1">
    <source>
        <dbReference type="SAM" id="Coils"/>
    </source>
</evidence>
<dbReference type="STRING" id="33036.HMPREF3200_01199"/>
<evidence type="ECO:0008006" key="4">
    <source>
        <dbReference type="Google" id="ProtNLM"/>
    </source>
</evidence>
<sequence length="206" mass="24386">MIGGDMLDLQAKISSFRKMVWDEEKEKSESELYNSTEENSKLIENKKSELEENLKESLRERKIFAETRKNENVSKKEYEAKNNLYLYKQSLLEDLIKKIKANLITYTNSKEYRAKLNQDIKQSLKDLNLSDDDIIVGVLEKDLSLIDFPNKEIIDDDFIGGYYISNLDRDFRYNFTYLNKLKDRKYEVGKKLNQLLESESFNESKN</sequence>
<accession>A0A133KDS4</accession>
<reference evidence="3" key="1">
    <citation type="submission" date="2016-01" db="EMBL/GenBank/DDBJ databases">
        <authorList>
            <person name="Mitreva M."/>
            <person name="Pepin K.H."/>
            <person name="Mihindukulasuriya K.A."/>
            <person name="Fulton R."/>
            <person name="Fronick C."/>
            <person name="O'Laughlin M."/>
            <person name="Miner T."/>
            <person name="Herter B."/>
            <person name="Rosa B.A."/>
            <person name="Cordes M."/>
            <person name="Tomlinson C."/>
            <person name="Wollam A."/>
            <person name="Palsikar V.B."/>
            <person name="Mardis E.R."/>
            <person name="Wilson R.K."/>
        </authorList>
    </citation>
    <scope>NUCLEOTIDE SEQUENCE [LARGE SCALE GENOMIC DNA]</scope>
    <source>
        <strain evidence="3">MJR8151</strain>
    </source>
</reference>
<dbReference type="EMBL" id="LRPM01000046">
    <property type="protein sequence ID" value="KWZ77728.1"/>
    <property type="molecule type" value="Genomic_DNA"/>
</dbReference>